<gene>
    <name evidence="1" type="ORF">SAMN05443999_103282</name>
</gene>
<keyword evidence="2" id="KW-1185">Reference proteome</keyword>
<dbReference type="RefSeq" id="WP_093034088.1">
    <property type="nucleotide sequence ID" value="NZ_FOAG01000003.1"/>
</dbReference>
<dbReference type="Proteomes" id="UP000199582">
    <property type="component" value="Unassembled WGS sequence"/>
</dbReference>
<dbReference type="EMBL" id="FOAG01000003">
    <property type="protein sequence ID" value="SEL09241.1"/>
    <property type="molecule type" value="Genomic_DNA"/>
</dbReference>
<sequence>MELNEFIKKSLLEILQGVRSASDEDKAIAPAAIEGKPVWTERLVEFEVNVEVDATAKSGLKVLSIVEAGGELKRVSSHRLRFSVPVHMNVKKEWS</sequence>
<dbReference type="STRING" id="1287727.SAMN05443999_103282"/>
<organism evidence="1 2">
    <name type="scientific">Roseovarius azorensis</name>
    <dbReference type="NCBI Taxonomy" id="1287727"/>
    <lineage>
        <taxon>Bacteria</taxon>
        <taxon>Pseudomonadati</taxon>
        <taxon>Pseudomonadota</taxon>
        <taxon>Alphaproteobacteria</taxon>
        <taxon>Rhodobacterales</taxon>
        <taxon>Roseobacteraceae</taxon>
        <taxon>Roseovarius</taxon>
    </lineage>
</organism>
<proteinExistence type="predicted"/>
<dbReference type="OrthoDB" id="7865574at2"/>
<evidence type="ECO:0000313" key="1">
    <source>
        <dbReference type="EMBL" id="SEL09241.1"/>
    </source>
</evidence>
<accession>A0A1H7MDR8</accession>
<name>A0A1H7MDR8_9RHOB</name>
<dbReference type="AlphaFoldDB" id="A0A1H7MDR8"/>
<protein>
    <submittedName>
        <fullName evidence="1">Uncharacterized protein</fullName>
    </submittedName>
</protein>
<evidence type="ECO:0000313" key="2">
    <source>
        <dbReference type="Proteomes" id="UP000199582"/>
    </source>
</evidence>
<reference evidence="1 2" key="1">
    <citation type="submission" date="2016-10" db="EMBL/GenBank/DDBJ databases">
        <authorList>
            <person name="de Groot N.N."/>
        </authorList>
    </citation>
    <scope>NUCLEOTIDE SEQUENCE [LARGE SCALE GENOMIC DNA]</scope>
    <source>
        <strain evidence="1 2">DSM 100674</strain>
    </source>
</reference>